<sequence length="158" mass="17211">MEKKLITTAEDFLLKSIFVATRDTETPRRDTGWTAGPLIAFFQSSLLTAVSCQASLLGHQTSGGHYVVFAAITRTVAMFYEVAFKTSYLTVLMLYHKTSSLTATRVKFMAVGDERASCTQKACGRPDPIESVYRPGAVAVLLLSLVVVLIRVVLAGET</sequence>
<evidence type="ECO:0000313" key="3">
    <source>
        <dbReference type="Proteomes" id="UP001283361"/>
    </source>
</evidence>
<evidence type="ECO:0000313" key="2">
    <source>
        <dbReference type="EMBL" id="KAK3786829.1"/>
    </source>
</evidence>
<reference evidence="2" key="1">
    <citation type="journal article" date="2023" name="G3 (Bethesda)">
        <title>A reference genome for the long-term kleptoplast-retaining sea slug Elysia crispata morphotype clarki.</title>
        <authorList>
            <person name="Eastman K.E."/>
            <person name="Pendleton A.L."/>
            <person name="Shaikh M.A."/>
            <person name="Suttiyut T."/>
            <person name="Ogas R."/>
            <person name="Tomko P."/>
            <person name="Gavelis G."/>
            <person name="Widhalm J.R."/>
            <person name="Wisecaver J.H."/>
        </authorList>
    </citation>
    <scope>NUCLEOTIDE SEQUENCE</scope>
    <source>
        <strain evidence="2">ECLA1</strain>
    </source>
</reference>
<evidence type="ECO:0000256" key="1">
    <source>
        <dbReference type="SAM" id="Phobius"/>
    </source>
</evidence>
<keyword evidence="1" id="KW-0472">Membrane</keyword>
<protein>
    <submittedName>
        <fullName evidence="2">Uncharacterized protein</fullName>
    </submittedName>
</protein>
<dbReference type="Proteomes" id="UP001283361">
    <property type="component" value="Unassembled WGS sequence"/>
</dbReference>
<keyword evidence="3" id="KW-1185">Reference proteome</keyword>
<name>A0AAE1AF79_9GAST</name>
<proteinExistence type="predicted"/>
<dbReference type="AlphaFoldDB" id="A0AAE1AF79"/>
<comment type="caution">
    <text evidence="2">The sequence shown here is derived from an EMBL/GenBank/DDBJ whole genome shotgun (WGS) entry which is preliminary data.</text>
</comment>
<keyword evidence="1" id="KW-0812">Transmembrane</keyword>
<gene>
    <name evidence="2" type="ORF">RRG08_061380</name>
</gene>
<keyword evidence="1" id="KW-1133">Transmembrane helix</keyword>
<organism evidence="2 3">
    <name type="scientific">Elysia crispata</name>
    <name type="common">lettuce slug</name>
    <dbReference type="NCBI Taxonomy" id="231223"/>
    <lineage>
        <taxon>Eukaryota</taxon>
        <taxon>Metazoa</taxon>
        <taxon>Spiralia</taxon>
        <taxon>Lophotrochozoa</taxon>
        <taxon>Mollusca</taxon>
        <taxon>Gastropoda</taxon>
        <taxon>Heterobranchia</taxon>
        <taxon>Euthyneura</taxon>
        <taxon>Panpulmonata</taxon>
        <taxon>Sacoglossa</taxon>
        <taxon>Placobranchoidea</taxon>
        <taxon>Plakobranchidae</taxon>
        <taxon>Elysia</taxon>
    </lineage>
</organism>
<accession>A0AAE1AF79</accession>
<dbReference type="EMBL" id="JAWDGP010001944">
    <property type="protein sequence ID" value="KAK3786829.1"/>
    <property type="molecule type" value="Genomic_DNA"/>
</dbReference>
<feature type="transmembrane region" description="Helical" evidence="1">
    <location>
        <begin position="132"/>
        <end position="154"/>
    </location>
</feature>